<dbReference type="RefSeq" id="WP_012675922.1">
    <property type="nucleotide sequence ID" value="NC_012440.1"/>
</dbReference>
<organism evidence="1 2">
    <name type="scientific">Persephonella marina (strain DSM 14350 / EX-H1)</name>
    <dbReference type="NCBI Taxonomy" id="123214"/>
    <lineage>
        <taxon>Bacteria</taxon>
        <taxon>Pseudomonadati</taxon>
        <taxon>Aquificota</taxon>
        <taxon>Aquificia</taxon>
        <taxon>Aquificales</taxon>
        <taxon>Hydrogenothermaceae</taxon>
        <taxon>Persephonella</taxon>
    </lineage>
</organism>
<dbReference type="HOGENOM" id="CLU_2524607_0_0_0"/>
<dbReference type="AlphaFoldDB" id="C0QSR2"/>
<proteinExistence type="predicted"/>
<evidence type="ECO:0000313" key="2">
    <source>
        <dbReference type="Proteomes" id="UP000001366"/>
    </source>
</evidence>
<dbReference type="KEGG" id="pmx:PERMA_1955"/>
<evidence type="ECO:0000313" key="1">
    <source>
        <dbReference type="EMBL" id="ACO03683.1"/>
    </source>
</evidence>
<sequence>MENVQNINLILDIDIDRESEEDIASAFSKAIEEKGFKLSDNTVSLRNNRLSSIRAVDTASGEEVEMYAFSRSVNGKTIISLKII</sequence>
<protein>
    <submittedName>
        <fullName evidence="1">Uncharacterized protein</fullName>
    </submittedName>
</protein>
<dbReference type="Proteomes" id="UP000001366">
    <property type="component" value="Chromosome"/>
</dbReference>
<reference evidence="1 2" key="1">
    <citation type="journal article" date="2009" name="J. Bacteriol.">
        <title>Complete and draft genome sequences of six members of the Aquificales.</title>
        <authorList>
            <person name="Reysenbach A.L."/>
            <person name="Hamamura N."/>
            <person name="Podar M."/>
            <person name="Griffiths E."/>
            <person name="Ferreira S."/>
            <person name="Hochstein R."/>
            <person name="Heidelberg J."/>
            <person name="Johnson J."/>
            <person name="Mead D."/>
            <person name="Pohorille A."/>
            <person name="Sarmiento M."/>
            <person name="Schweighofer K."/>
            <person name="Seshadri R."/>
            <person name="Voytek M.A."/>
        </authorList>
    </citation>
    <scope>NUCLEOTIDE SEQUENCE [LARGE SCALE GENOMIC DNA]</scope>
    <source>
        <strain evidence="2">DSM 14350 / EX-H1</strain>
    </source>
</reference>
<gene>
    <name evidence="1" type="ordered locus">PERMA_1955</name>
</gene>
<dbReference type="PaxDb" id="123214-PERMA_1955"/>
<accession>C0QSR2</accession>
<keyword evidence="2" id="KW-1185">Reference proteome</keyword>
<name>C0QSR2_PERMH</name>
<dbReference type="STRING" id="123214.PERMA_1955"/>
<dbReference type="EMBL" id="CP001230">
    <property type="protein sequence ID" value="ACO03683.1"/>
    <property type="molecule type" value="Genomic_DNA"/>
</dbReference>